<dbReference type="InterPro" id="IPR008276">
    <property type="entry name" value="C_nuclsd_transpt"/>
</dbReference>
<proteinExistence type="predicted"/>
<dbReference type="PANTHER" id="PTHR10590">
    <property type="entry name" value="SODIUM/NUCLEOSIDE COTRANSPORTER"/>
    <property type="match status" value="1"/>
</dbReference>
<dbReference type="GeneID" id="118478418"/>
<evidence type="ECO:0000313" key="4">
    <source>
        <dbReference type="RefSeq" id="XP_035827892.1"/>
    </source>
</evidence>
<reference evidence="4" key="1">
    <citation type="submission" date="2025-08" db="UniProtKB">
        <authorList>
            <consortium name="RefSeq"/>
        </authorList>
    </citation>
    <scope>IDENTIFICATION</scope>
</reference>
<name>A0ABM1VZP9_APLCA</name>
<gene>
    <name evidence="4" type="primary">LOC118478418</name>
</gene>
<keyword evidence="1" id="KW-1133">Transmembrane helix</keyword>
<sequence length="188" mass="19798">MLYHPCVMQVIIGKIAFVMRVTLGTTAAESLCAAGNIFEGQTEAPIMVRPFLALVTRSELHAVMIGRFGTIAGAIPLDCMMGVEWEEAGTVAELLGVETFLNESLAYDKLSSFIDNRIRSEIIATYALCGFANLGSVGIQLGGLCPMVPNRLGDLAQLAVTALLGGIVTNLLTACVAAESTNRNMGGS</sequence>
<keyword evidence="1" id="KW-0812">Transmembrane</keyword>
<dbReference type="RefSeq" id="XP_035827892.1">
    <property type="nucleotide sequence ID" value="XM_035971999.1"/>
</dbReference>
<keyword evidence="3" id="KW-1185">Reference proteome</keyword>
<feature type="transmembrane region" description="Helical" evidence="1">
    <location>
        <begin position="155"/>
        <end position="178"/>
    </location>
</feature>
<keyword evidence="1" id="KW-0472">Membrane</keyword>
<evidence type="ECO:0000256" key="1">
    <source>
        <dbReference type="SAM" id="Phobius"/>
    </source>
</evidence>
<feature type="domain" description="Concentrative nucleoside transporter C-terminal" evidence="2">
    <location>
        <begin position="75"/>
        <end position="177"/>
    </location>
</feature>
<dbReference type="Pfam" id="PF07662">
    <property type="entry name" value="Nucleos_tra2_C"/>
    <property type="match status" value="1"/>
</dbReference>
<dbReference type="InterPro" id="IPR011657">
    <property type="entry name" value="CNT_C_dom"/>
</dbReference>
<accession>A0ABM1VZP9</accession>
<feature type="transmembrane region" description="Helical" evidence="1">
    <location>
        <begin position="123"/>
        <end position="143"/>
    </location>
</feature>
<dbReference type="Proteomes" id="UP000694888">
    <property type="component" value="Unplaced"/>
</dbReference>
<protein>
    <submittedName>
        <fullName evidence="4">Solute carrier family 28 member 3-like</fullName>
    </submittedName>
</protein>
<evidence type="ECO:0000259" key="2">
    <source>
        <dbReference type="Pfam" id="PF07662"/>
    </source>
</evidence>
<dbReference type="PANTHER" id="PTHR10590:SF4">
    <property type="entry name" value="SOLUTE CARRIER FAMILY 28 MEMBER 3"/>
    <property type="match status" value="1"/>
</dbReference>
<evidence type="ECO:0000313" key="3">
    <source>
        <dbReference type="Proteomes" id="UP000694888"/>
    </source>
</evidence>
<organism evidence="3 4">
    <name type="scientific">Aplysia californica</name>
    <name type="common">California sea hare</name>
    <dbReference type="NCBI Taxonomy" id="6500"/>
    <lineage>
        <taxon>Eukaryota</taxon>
        <taxon>Metazoa</taxon>
        <taxon>Spiralia</taxon>
        <taxon>Lophotrochozoa</taxon>
        <taxon>Mollusca</taxon>
        <taxon>Gastropoda</taxon>
        <taxon>Heterobranchia</taxon>
        <taxon>Euthyneura</taxon>
        <taxon>Tectipleura</taxon>
        <taxon>Aplysiida</taxon>
        <taxon>Aplysioidea</taxon>
        <taxon>Aplysiidae</taxon>
        <taxon>Aplysia</taxon>
    </lineage>
</organism>